<feature type="transmembrane region" description="Helical" evidence="5">
    <location>
        <begin position="270"/>
        <end position="287"/>
    </location>
</feature>
<feature type="compositionally biased region" description="Polar residues" evidence="4">
    <location>
        <begin position="421"/>
        <end position="437"/>
    </location>
</feature>
<dbReference type="GO" id="GO:0036503">
    <property type="term" value="P:ERAD pathway"/>
    <property type="evidence" value="ECO:0007669"/>
    <property type="project" value="TreeGrafter"/>
</dbReference>
<keyword evidence="5" id="KW-0812">Transmembrane</keyword>
<feature type="transmembrane region" description="Helical" evidence="5">
    <location>
        <begin position="117"/>
        <end position="135"/>
    </location>
</feature>
<keyword evidence="2" id="KW-0862">Zinc</keyword>
<dbReference type="InterPro" id="IPR001841">
    <property type="entry name" value="Znf_RING"/>
</dbReference>
<dbReference type="GeneID" id="103521615"/>
<protein>
    <submittedName>
        <fullName evidence="8">E3 ubiquitin-protein ligase RNF103-like</fullName>
    </submittedName>
</protein>
<dbReference type="PROSITE" id="PS50089">
    <property type="entry name" value="ZF_RING_2"/>
    <property type="match status" value="1"/>
</dbReference>
<feature type="transmembrane region" description="Helical" evidence="5">
    <location>
        <begin position="209"/>
        <end position="235"/>
    </location>
</feature>
<accession>A0A1S3DMR5</accession>
<dbReference type="PANTHER" id="PTHR15302:SF0">
    <property type="entry name" value="E3 UBIQUITIN-PROTEIN LIGASE RNF103"/>
    <property type="match status" value="1"/>
</dbReference>
<dbReference type="PANTHER" id="PTHR15302">
    <property type="entry name" value="E3 UBIQUITIN-PROTEIN LIGASE RNF103"/>
    <property type="match status" value="1"/>
</dbReference>
<feature type="compositionally biased region" description="Polar residues" evidence="4">
    <location>
        <begin position="477"/>
        <end position="487"/>
    </location>
</feature>
<feature type="region of interest" description="Disordered" evidence="4">
    <location>
        <begin position="393"/>
        <end position="538"/>
    </location>
</feature>
<evidence type="ECO:0000256" key="3">
    <source>
        <dbReference type="PROSITE-ProRule" id="PRU00175"/>
    </source>
</evidence>
<evidence type="ECO:0000259" key="6">
    <source>
        <dbReference type="PROSITE" id="PS50089"/>
    </source>
</evidence>
<evidence type="ECO:0000256" key="1">
    <source>
        <dbReference type="ARBA" id="ARBA00022771"/>
    </source>
</evidence>
<dbReference type="InterPro" id="IPR042494">
    <property type="entry name" value="RNF103"/>
</dbReference>
<feature type="transmembrane region" description="Helical" evidence="5">
    <location>
        <begin position="185"/>
        <end position="202"/>
    </location>
</feature>
<dbReference type="CDD" id="cd16473">
    <property type="entry name" value="RING-H2_RNF103"/>
    <property type="match status" value="1"/>
</dbReference>
<keyword evidence="1 3" id="KW-0479">Metal-binding</keyword>
<dbReference type="Proteomes" id="UP000079169">
    <property type="component" value="Unplaced"/>
</dbReference>
<proteinExistence type="predicted"/>
<dbReference type="SMART" id="SM00184">
    <property type="entry name" value="RING"/>
    <property type="match status" value="1"/>
</dbReference>
<dbReference type="STRING" id="121845.A0A1S3DMR5"/>
<feature type="domain" description="RING-type" evidence="6">
    <location>
        <begin position="562"/>
        <end position="604"/>
    </location>
</feature>
<dbReference type="GO" id="GO:0016567">
    <property type="term" value="P:protein ubiquitination"/>
    <property type="evidence" value="ECO:0007669"/>
    <property type="project" value="InterPro"/>
</dbReference>
<dbReference type="Gene3D" id="3.30.40.10">
    <property type="entry name" value="Zinc/RING finger domain, C3HC4 (zinc finger)"/>
    <property type="match status" value="1"/>
</dbReference>
<dbReference type="PaxDb" id="121845-A0A1S3DMR5"/>
<dbReference type="RefSeq" id="XP_008484945.1">
    <property type="nucleotide sequence ID" value="XM_008486723.3"/>
</dbReference>
<evidence type="ECO:0000313" key="8">
    <source>
        <dbReference type="RefSeq" id="XP_008484945.1"/>
    </source>
</evidence>
<dbReference type="InterPro" id="IPR013083">
    <property type="entry name" value="Znf_RING/FYVE/PHD"/>
</dbReference>
<dbReference type="KEGG" id="dci:103521615"/>
<dbReference type="Pfam" id="PF13639">
    <property type="entry name" value="zf-RING_2"/>
    <property type="match status" value="1"/>
</dbReference>
<name>A0A1S3DMR5_DIACI</name>
<keyword evidence="1 3" id="KW-0863">Zinc-finger</keyword>
<dbReference type="GO" id="GO:0004842">
    <property type="term" value="F:ubiquitin-protein transferase activity"/>
    <property type="evidence" value="ECO:0007669"/>
    <property type="project" value="InterPro"/>
</dbReference>
<evidence type="ECO:0000256" key="5">
    <source>
        <dbReference type="SAM" id="Phobius"/>
    </source>
</evidence>
<evidence type="ECO:0000313" key="7">
    <source>
        <dbReference type="Proteomes" id="UP000079169"/>
    </source>
</evidence>
<sequence length="616" mass="70531">MPASKKRHEPLLDDYSWRYLKHHLAPFAIQTGVFDCALDRELCIRRNWLEPILLLALPRGNRPKDHVIIRTSNTPKIHMIIKWVKEQLSIRVNKISSLSQLEDEWMSTTKSDDNVKVVLFSHLIHTPLFFAALSIKFTGKISTLPTYLIITPETKHVYGKLPAEHYNLFHMNLFLKLIVPEMNDVFIVALVLTNMLAVIDICQMQGCTGWLYLIRGGFLITTYNLFLFLLSLVLYNMSWPTLPVTHLISILRHLNCSPLGAMLRADLLCLYHHPVVFVMSFVLYGFLSRKIFRCHSAWYWDVFPLGNSFIVNSLFRPSDTAGPSRHLSSDVTFDLRFEQLVITRSPRVFNVPNLWLQASPRVDYISDLPVFEYRGWRPCPHKEMKLLVSVMDGEDPRCLGNRPESKRDVDSVSRHEDKRSSASISQTTTIHTTYSNVDTDTMSESEDTTHSTSFSVDTIPSRNHAAIHSISHRATHVHTTSSNVDTDTMSESEDTNHRPSPGVGNMRSSNRDTHGTSSAEAVQPISSNENDSHGVDNRNTHVDIGSDVCDYLECRLIRVQDCAICLESYELRTVLLALPCAHHFHKTCVLSWLRRGHSQCPVCRWPAYKHKYEFTY</sequence>
<dbReference type="GO" id="GO:0008270">
    <property type="term" value="F:zinc ion binding"/>
    <property type="evidence" value="ECO:0007669"/>
    <property type="project" value="UniProtKB-KW"/>
</dbReference>
<evidence type="ECO:0000256" key="2">
    <source>
        <dbReference type="ARBA" id="ARBA00022833"/>
    </source>
</evidence>
<dbReference type="AlphaFoldDB" id="A0A1S3DMR5"/>
<evidence type="ECO:0000256" key="4">
    <source>
        <dbReference type="SAM" id="MobiDB-lite"/>
    </source>
</evidence>
<keyword evidence="5" id="KW-0472">Membrane</keyword>
<reference evidence="8" key="1">
    <citation type="submission" date="2025-08" db="UniProtKB">
        <authorList>
            <consortium name="RefSeq"/>
        </authorList>
    </citation>
    <scope>IDENTIFICATION</scope>
</reference>
<dbReference type="GO" id="GO:0005783">
    <property type="term" value="C:endoplasmic reticulum"/>
    <property type="evidence" value="ECO:0007669"/>
    <property type="project" value="TreeGrafter"/>
</dbReference>
<dbReference type="SUPFAM" id="SSF57850">
    <property type="entry name" value="RING/U-box"/>
    <property type="match status" value="1"/>
</dbReference>
<feature type="compositionally biased region" description="Polar residues" evidence="4">
    <location>
        <begin position="515"/>
        <end position="529"/>
    </location>
</feature>
<keyword evidence="5" id="KW-1133">Transmembrane helix</keyword>
<organism evidence="7 8">
    <name type="scientific">Diaphorina citri</name>
    <name type="common">Asian citrus psyllid</name>
    <dbReference type="NCBI Taxonomy" id="121845"/>
    <lineage>
        <taxon>Eukaryota</taxon>
        <taxon>Metazoa</taxon>
        <taxon>Ecdysozoa</taxon>
        <taxon>Arthropoda</taxon>
        <taxon>Hexapoda</taxon>
        <taxon>Insecta</taxon>
        <taxon>Pterygota</taxon>
        <taxon>Neoptera</taxon>
        <taxon>Paraneoptera</taxon>
        <taxon>Hemiptera</taxon>
        <taxon>Sternorrhyncha</taxon>
        <taxon>Psylloidea</taxon>
        <taxon>Psyllidae</taxon>
        <taxon>Diaphorininae</taxon>
        <taxon>Diaphorina</taxon>
    </lineage>
</organism>
<gene>
    <name evidence="8" type="primary">LOC103521615</name>
</gene>
<feature type="compositionally biased region" description="Basic and acidic residues" evidence="4">
    <location>
        <begin position="403"/>
        <end position="420"/>
    </location>
</feature>
<keyword evidence="7" id="KW-1185">Reference proteome</keyword>